<dbReference type="AlphaFoldDB" id="A0AAU7JYT2"/>
<accession>A0AAU7JYT2</accession>
<dbReference type="InterPro" id="IPR016181">
    <property type="entry name" value="Acyl_CoA_acyltransferase"/>
</dbReference>
<dbReference type="Gene3D" id="3.40.630.30">
    <property type="match status" value="1"/>
</dbReference>
<dbReference type="RefSeq" id="WP_406833110.1">
    <property type="nucleotide sequence ID" value="NZ_CP157483.1"/>
</dbReference>
<reference evidence="3" key="1">
    <citation type="submission" date="2024-05" db="EMBL/GenBank/DDBJ databases">
        <authorList>
            <person name="Kim S."/>
            <person name="Heo J."/>
            <person name="Choi H."/>
            <person name="Choi Y."/>
            <person name="Kwon S.-W."/>
            <person name="Kim Y."/>
        </authorList>
    </citation>
    <scope>NUCLEOTIDE SEQUENCE</scope>
    <source>
        <strain evidence="3">KACC 23699</strain>
    </source>
</reference>
<gene>
    <name evidence="3" type="ORF">ABEG17_09825</name>
</gene>
<evidence type="ECO:0000256" key="1">
    <source>
        <dbReference type="SAM" id="MobiDB-lite"/>
    </source>
</evidence>
<protein>
    <submittedName>
        <fullName evidence="3">GNAT family N-acetyltransferase</fullName>
    </submittedName>
</protein>
<feature type="region of interest" description="Disordered" evidence="1">
    <location>
        <begin position="168"/>
        <end position="197"/>
    </location>
</feature>
<dbReference type="InterPro" id="IPR000182">
    <property type="entry name" value="GNAT_dom"/>
</dbReference>
<organism evidence="3">
    <name type="scientific">Pedococcus sp. KACC 23699</name>
    <dbReference type="NCBI Taxonomy" id="3149228"/>
    <lineage>
        <taxon>Bacteria</taxon>
        <taxon>Bacillati</taxon>
        <taxon>Actinomycetota</taxon>
        <taxon>Actinomycetes</taxon>
        <taxon>Micrococcales</taxon>
        <taxon>Intrasporangiaceae</taxon>
        <taxon>Pedococcus</taxon>
    </lineage>
</organism>
<dbReference type="PROSITE" id="PS51186">
    <property type="entry name" value="GNAT"/>
    <property type="match status" value="1"/>
</dbReference>
<dbReference type="GO" id="GO:0016747">
    <property type="term" value="F:acyltransferase activity, transferring groups other than amino-acyl groups"/>
    <property type="evidence" value="ECO:0007669"/>
    <property type="project" value="InterPro"/>
</dbReference>
<dbReference type="EMBL" id="CP157483">
    <property type="protein sequence ID" value="XBO45607.1"/>
    <property type="molecule type" value="Genomic_DNA"/>
</dbReference>
<dbReference type="SUPFAM" id="SSF55729">
    <property type="entry name" value="Acyl-CoA N-acyltransferases (Nat)"/>
    <property type="match status" value="1"/>
</dbReference>
<evidence type="ECO:0000259" key="2">
    <source>
        <dbReference type="PROSITE" id="PS51186"/>
    </source>
</evidence>
<dbReference type="Pfam" id="PF13302">
    <property type="entry name" value="Acetyltransf_3"/>
    <property type="match status" value="1"/>
</dbReference>
<dbReference type="InterPro" id="IPR051531">
    <property type="entry name" value="N-acetyltransferase"/>
</dbReference>
<sequence length="197" mass="22322">MPQPLLQTARLDLVPLADDHLELEVELDSDPEVLRFLWGRPRTREEVERNHHQRLARAGIVDGLGMWVGFLRSVEGPARQRFVGLWMLTPPHGPSQEPVVGEADLGYRVLRRHWRQGYASEGSRELLRHGFEVVGLTRVFAQTMAVNAGSRATMTSIGMQFARGFHEQHDEPVPGSEQGEVEYELRREDWAPRGTAG</sequence>
<name>A0AAU7JYT2_9MICO</name>
<dbReference type="PANTHER" id="PTHR43792">
    <property type="entry name" value="GNAT FAMILY, PUTATIVE (AFU_ORTHOLOGUE AFUA_3G00765)-RELATED-RELATED"/>
    <property type="match status" value="1"/>
</dbReference>
<feature type="domain" description="N-acetyltransferase" evidence="2">
    <location>
        <begin position="11"/>
        <end position="188"/>
    </location>
</feature>
<evidence type="ECO:0000313" key="3">
    <source>
        <dbReference type="EMBL" id="XBO45607.1"/>
    </source>
</evidence>
<proteinExistence type="predicted"/>
<dbReference type="PANTHER" id="PTHR43792:SF16">
    <property type="entry name" value="N-ACETYLTRANSFERASE DOMAIN-CONTAINING PROTEIN"/>
    <property type="match status" value="1"/>
</dbReference>